<evidence type="ECO:0000313" key="4">
    <source>
        <dbReference type="Proteomes" id="UP000630353"/>
    </source>
</evidence>
<feature type="transmembrane region" description="Helical" evidence="1">
    <location>
        <begin position="152"/>
        <end position="171"/>
    </location>
</feature>
<feature type="transmembrane region" description="Helical" evidence="1">
    <location>
        <begin position="218"/>
        <end position="240"/>
    </location>
</feature>
<dbReference type="InterPro" id="IPR000620">
    <property type="entry name" value="EamA_dom"/>
</dbReference>
<name>A0A918XUJ7_9PROT</name>
<feature type="transmembrane region" description="Helical" evidence="1">
    <location>
        <begin position="12"/>
        <end position="33"/>
    </location>
</feature>
<feature type="transmembrane region" description="Helical" evidence="1">
    <location>
        <begin position="186"/>
        <end position="206"/>
    </location>
</feature>
<keyword evidence="1" id="KW-0812">Transmembrane</keyword>
<keyword evidence="1" id="KW-0472">Membrane</keyword>
<keyword evidence="1" id="KW-1133">Transmembrane helix</keyword>
<reference evidence="3" key="1">
    <citation type="journal article" date="2014" name="Int. J. Syst. Evol. Microbiol.">
        <title>Complete genome sequence of Corynebacterium casei LMG S-19264T (=DSM 44701T), isolated from a smear-ripened cheese.</title>
        <authorList>
            <consortium name="US DOE Joint Genome Institute (JGI-PGF)"/>
            <person name="Walter F."/>
            <person name="Albersmeier A."/>
            <person name="Kalinowski J."/>
            <person name="Ruckert C."/>
        </authorList>
    </citation>
    <scope>NUCLEOTIDE SEQUENCE</scope>
    <source>
        <strain evidence="3">KCTC 42651</strain>
    </source>
</reference>
<gene>
    <name evidence="3" type="ORF">GCM10017083_38370</name>
</gene>
<dbReference type="PANTHER" id="PTHR22911">
    <property type="entry name" value="ACYL-MALONYL CONDENSING ENZYME-RELATED"/>
    <property type="match status" value="1"/>
</dbReference>
<dbReference type="Proteomes" id="UP000630353">
    <property type="component" value="Unassembled WGS sequence"/>
</dbReference>
<feature type="transmembrane region" description="Helical" evidence="1">
    <location>
        <begin position="127"/>
        <end position="145"/>
    </location>
</feature>
<feature type="domain" description="EamA" evidence="2">
    <location>
        <begin position="158"/>
        <end position="292"/>
    </location>
</feature>
<proteinExistence type="predicted"/>
<feature type="transmembrane region" description="Helical" evidence="1">
    <location>
        <begin position="42"/>
        <end position="61"/>
    </location>
</feature>
<organism evidence="3 4">
    <name type="scientific">Thalassobaculum fulvum</name>
    <dbReference type="NCBI Taxonomy" id="1633335"/>
    <lineage>
        <taxon>Bacteria</taxon>
        <taxon>Pseudomonadati</taxon>
        <taxon>Pseudomonadota</taxon>
        <taxon>Alphaproteobacteria</taxon>
        <taxon>Rhodospirillales</taxon>
        <taxon>Thalassobaculaceae</taxon>
        <taxon>Thalassobaculum</taxon>
    </lineage>
</organism>
<feature type="transmembrane region" description="Helical" evidence="1">
    <location>
        <begin position="246"/>
        <end position="268"/>
    </location>
</feature>
<dbReference type="RefSeq" id="WP_189992622.1">
    <property type="nucleotide sequence ID" value="NZ_BMZS01000009.1"/>
</dbReference>
<dbReference type="GO" id="GO:0016020">
    <property type="term" value="C:membrane"/>
    <property type="evidence" value="ECO:0007669"/>
    <property type="project" value="InterPro"/>
</dbReference>
<feature type="transmembrane region" description="Helical" evidence="1">
    <location>
        <begin position="103"/>
        <end position="121"/>
    </location>
</feature>
<feature type="transmembrane region" description="Helical" evidence="1">
    <location>
        <begin position="67"/>
        <end position="91"/>
    </location>
</feature>
<dbReference type="InterPro" id="IPR037185">
    <property type="entry name" value="EmrE-like"/>
</dbReference>
<dbReference type="EMBL" id="BMZS01000009">
    <property type="protein sequence ID" value="GHD57208.1"/>
    <property type="molecule type" value="Genomic_DNA"/>
</dbReference>
<evidence type="ECO:0000256" key="1">
    <source>
        <dbReference type="SAM" id="Phobius"/>
    </source>
</evidence>
<protein>
    <recommendedName>
        <fullName evidence="2">EamA domain-containing protein</fullName>
    </recommendedName>
</protein>
<feature type="transmembrane region" description="Helical" evidence="1">
    <location>
        <begin position="277"/>
        <end position="294"/>
    </location>
</feature>
<keyword evidence="4" id="KW-1185">Reference proteome</keyword>
<dbReference type="Pfam" id="PF00892">
    <property type="entry name" value="EamA"/>
    <property type="match status" value="2"/>
</dbReference>
<comment type="caution">
    <text evidence="3">The sequence shown here is derived from an EMBL/GenBank/DDBJ whole genome shotgun (WGS) entry which is preliminary data.</text>
</comment>
<sequence>MTAGACMVGDAVALALVAAVFFGSALVLTPFGLRHLPPVRGAAVSVSTTAAAFLLASPLLVDWSAAALPAVLVFAAVGLLFPATVTMLTFAANRRLGPHVAGALGNLAPLFAVLFAAALLGEVPGPGQAAGILLVVAGATLLVLASARGGGIGVRAAFLLPLAAAAVRGLVQPAVKIGFETWPSPYAAATVGYLVSAVVVVGFAAARGGLPSLRGDRTGVLWFAAVGLCNGAAVVTMYAALARGPVALVAPLVATYPLATLALGAVLLRGVRIGPRIAVGVAVTVAGVALLLASR</sequence>
<dbReference type="AlphaFoldDB" id="A0A918XUJ7"/>
<dbReference type="PANTHER" id="PTHR22911:SF137">
    <property type="entry name" value="SOLUTE CARRIER FAMILY 35 MEMBER G2-RELATED"/>
    <property type="match status" value="1"/>
</dbReference>
<evidence type="ECO:0000259" key="2">
    <source>
        <dbReference type="Pfam" id="PF00892"/>
    </source>
</evidence>
<evidence type="ECO:0000313" key="3">
    <source>
        <dbReference type="EMBL" id="GHD57208.1"/>
    </source>
</evidence>
<reference evidence="3" key="2">
    <citation type="submission" date="2020-09" db="EMBL/GenBank/DDBJ databases">
        <authorList>
            <person name="Sun Q."/>
            <person name="Kim S."/>
        </authorList>
    </citation>
    <scope>NUCLEOTIDE SEQUENCE</scope>
    <source>
        <strain evidence="3">KCTC 42651</strain>
    </source>
</reference>
<dbReference type="SUPFAM" id="SSF103481">
    <property type="entry name" value="Multidrug resistance efflux transporter EmrE"/>
    <property type="match status" value="2"/>
</dbReference>
<accession>A0A918XUJ7</accession>
<feature type="domain" description="EamA" evidence="2">
    <location>
        <begin position="12"/>
        <end position="143"/>
    </location>
</feature>